<protein>
    <recommendedName>
        <fullName evidence="6">Gas vesicle protein GvpFL</fullName>
    </recommendedName>
</protein>
<dbReference type="Proteomes" id="UP000249396">
    <property type="component" value="Unassembled WGS sequence"/>
</dbReference>
<gene>
    <name evidence="4" type="ORF">DM484_12230</name>
</gene>
<dbReference type="GO" id="GO:0031412">
    <property type="term" value="P:gas vesicle organization"/>
    <property type="evidence" value="ECO:0007669"/>
    <property type="project" value="InterPro"/>
</dbReference>
<keyword evidence="1" id="KW-0304">Gas vesicle</keyword>
<evidence type="ECO:0000313" key="5">
    <source>
        <dbReference type="Proteomes" id="UP000249396"/>
    </source>
</evidence>
<evidence type="ECO:0000313" key="4">
    <source>
        <dbReference type="EMBL" id="PZN78801.1"/>
    </source>
</evidence>
<proteinExistence type="inferred from homology"/>
<comment type="subcellular location">
    <subcellularLocation>
        <location evidence="2">Gas vesicle</location>
    </subcellularLocation>
</comment>
<reference evidence="4 5" key="1">
    <citation type="journal article" date="2018" name="Aquat. Microb. Ecol.">
        <title>Gammaproteobacterial methanotrophs dominate.</title>
        <authorList>
            <person name="Rissanen A.J."/>
            <person name="Saarenheimo J."/>
            <person name="Tiirola M."/>
            <person name="Peura S."/>
            <person name="Aalto S.L."/>
            <person name="Karvinen A."/>
            <person name="Nykanen H."/>
        </authorList>
    </citation>
    <scope>NUCLEOTIDE SEQUENCE [LARGE SCALE GENOMIC DNA]</scope>
    <source>
        <strain evidence="4">AMbin10</strain>
    </source>
</reference>
<evidence type="ECO:0000256" key="2">
    <source>
        <dbReference type="ARBA" id="ARBA00035108"/>
    </source>
</evidence>
<accession>A0A2W4R3T4</accession>
<organism evidence="4 5">
    <name type="scientific">Candidatus Methylumidiphilus alinenensis</name>
    <dbReference type="NCBI Taxonomy" id="2202197"/>
    <lineage>
        <taxon>Bacteria</taxon>
        <taxon>Pseudomonadati</taxon>
        <taxon>Pseudomonadota</taxon>
        <taxon>Gammaproteobacteria</taxon>
        <taxon>Methylococcales</taxon>
        <taxon>Candidatus Methylumidiphilus</taxon>
    </lineage>
</organism>
<dbReference type="EMBL" id="QJPH01000313">
    <property type="protein sequence ID" value="PZN78801.1"/>
    <property type="molecule type" value="Genomic_DNA"/>
</dbReference>
<name>A0A2W4R3T4_9GAMM</name>
<evidence type="ECO:0000256" key="3">
    <source>
        <dbReference type="ARBA" id="ARBA00035643"/>
    </source>
</evidence>
<dbReference type="InterPro" id="IPR009430">
    <property type="entry name" value="GvpL/GvpF"/>
</dbReference>
<dbReference type="AlphaFoldDB" id="A0A2W4R3T4"/>
<dbReference type="PANTHER" id="PTHR36852">
    <property type="entry name" value="PROTEIN GVPL 2"/>
    <property type="match status" value="1"/>
</dbReference>
<dbReference type="GO" id="GO:0031411">
    <property type="term" value="C:gas vesicle"/>
    <property type="evidence" value="ECO:0007669"/>
    <property type="project" value="UniProtKB-SubCell"/>
</dbReference>
<dbReference type="PANTHER" id="PTHR36852:SF1">
    <property type="entry name" value="PROTEIN GVPL 2"/>
    <property type="match status" value="1"/>
</dbReference>
<comment type="similarity">
    <text evidence="3">Belongs to the gas vesicle GvpF/GvpL family.</text>
</comment>
<comment type="caution">
    <text evidence="4">The sequence shown here is derived from an EMBL/GenBank/DDBJ whole genome shotgun (WGS) entry which is preliminary data.</text>
</comment>
<sequence>MSLLLYGIVAENALPVDFDASLLLINVDGLTAVTASCEQADQDVETVLAFGSVVGRIHQHTTIIPIRYGSLLPDEAAVVEHLTEKAAHYRQRLSELQGCEEMGIRLATATPEPNPQPNSKAISGQDYLQAIKRKYSATEQAEKEATELDIALAGLFSKRCGETGLFAGQHTYLVSYLVPRDKLDAFRAKLDGLFETGTHKGIISGPWPPYNFAG</sequence>
<evidence type="ECO:0008006" key="6">
    <source>
        <dbReference type="Google" id="ProtNLM"/>
    </source>
</evidence>
<dbReference type="Pfam" id="PF06386">
    <property type="entry name" value="GvpL_GvpF"/>
    <property type="match status" value="1"/>
</dbReference>
<evidence type="ECO:0000256" key="1">
    <source>
        <dbReference type="ARBA" id="ARBA00022987"/>
    </source>
</evidence>